<dbReference type="Pfam" id="PF02016">
    <property type="entry name" value="Peptidase_S66"/>
    <property type="match status" value="1"/>
</dbReference>
<protein>
    <submittedName>
        <fullName evidence="9">LD-carboxypeptidase</fullName>
    </submittedName>
</protein>
<dbReference type="EMBL" id="RCVZ01000008">
    <property type="protein sequence ID" value="RLQ94791.1"/>
    <property type="molecule type" value="Genomic_DNA"/>
</dbReference>
<dbReference type="SUPFAM" id="SSF52317">
    <property type="entry name" value="Class I glutamine amidotransferase-like"/>
    <property type="match status" value="1"/>
</dbReference>
<dbReference type="PANTHER" id="PTHR30237:SF2">
    <property type="entry name" value="MUREIN TETRAPEPTIDE CARBOXYPEPTIDASE"/>
    <property type="match status" value="1"/>
</dbReference>
<proteinExistence type="inferred from homology"/>
<feature type="active site" description="Nucleophile" evidence="6">
    <location>
        <position position="111"/>
    </location>
</feature>
<dbReference type="Pfam" id="PF17676">
    <property type="entry name" value="Peptidase_S66C"/>
    <property type="match status" value="1"/>
</dbReference>
<feature type="domain" description="LD-carboxypeptidase C-terminal" evidence="8">
    <location>
        <begin position="181"/>
        <end position="301"/>
    </location>
</feature>
<sequence length="316" mass="35172">MKIKPKKLEKGQTVGIIAPASPLYNRSDLTRGIQTLEEWGFRVKVGKNVNNKYEYLAGTDQERAHDFNEMFADPEVDAIFVTQGGYGSARMMRYIDFELVRQNPKIFIGYSDITSLHLAIHKFTNLVTFHGPGMAGFNPEDLSEYRKDHLFKALTKEEPIGEISLSDKKKWINIINKGDAEGELVGGNLSLVCASLGTPFEIDTKGKILFLEEVWTEPWILDHSFTHLLNAGKLQEAAGIVIGECTNCEPFKHNPGFHVTFSLEDILYEFLEPLKIPAIHGLPIGHTKDLATLPIGVGARLEATNGKLFVTETGVS</sequence>
<accession>A0A3L7JYL5</accession>
<dbReference type="RefSeq" id="WP_121680954.1">
    <property type="nucleotide sequence ID" value="NZ_RCVZ01000008.1"/>
</dbReference>
<dbReference type="GO" id="GO:0004180">
    <property type="term" value="F:carboxypeptidase activity"/>
    <property type="evidence" value="ECO:0007669"/>
    <property type="project" value="UniProtKB-KW"/>
</dbReference>
<dbReference type="PIRSF" id="PIRSF028757">
    <property type="entry name" value="LD-carboxypeptidase"/>
    <property type="match status" value="1"/>
</dbReference>
<feature type="active site" description="Charge relay system" evidence="6">
    <location>
        <position position="212"/>
    </location>
</feature>
<keyword evidence="5" id="KW-0720">Serine protease</keyword>
<organism evidence="9 10">
    <name type="scientific">Falsibacillus albus</name>
    <dbReference type="NCBI Taxonomy" id="2478915"/>
    <lineage>
        <taxon>Bacteria</taxon>
        <taxon>Bacillati</taxon>
        <taxon>Bacillota</taxon>
        <taxon>Bacilli</taxon>
        <taxon>Bacillales</taxon>
        <taxon>Bacillaceae</taxon>
        <taxon>Falsibacillus</taxon>
    </lineage>
</organism>
<keyword evidence="4" id="KW-0378">Hydrolase</keyword>
<evidence type="ECO:0000259" key="7">
    <source>
        <dbReference type="Pfam" id="PF02016"/>
    </source>
</evidence>
<keyword evidence="10" id="KW-1185">Reference proteome</keyword>
<dbReference type="Gene3D" id="3.50.30.60">
    <property type="entry name" value="LD-carboxypeptidase A C-terminal domain-like"/>
    <property type="match status" value="1"/>
</dbReference>
<name>A0A3L7JYL5_9BACI</name>
<evidence type="ECO:0000256" key="5">
    <source>
        <dbReference type="ARBA" id="ARBA00022825"/>
    </source>
</evidence>
<dbReference type="GO" id="GO:0006508">
    <property type="term" value="P:proteolysis"/>
    <property type="evidence" value="ECO:0007669"/>
    <property type="project" value="UniProtKB-KW"/>
</dbReference>
<dbReference type="InterPro" id="IPR027461">
    <property type="entry name" value="Carboxypeptidase_A_C_sf"/>
</dbReference>
<dbReference type="InterPro" id="IPR029062">
    <property type="entry name" value="Class_I_gatase-like"/>
</dbReference>
<dbReference type="SUPFAM" id="SSF141986">
    <property type="entry name" value="LD-carboxypeptidase A C-terminal domain-like"/>
    <property type="match status" value="1"/>
</dbReference>
<evidence type="ECO:0000256" key="2">
    <source>
        <dbReference type="ARBA" id="ARBA00022645"/>
    </source>
</evidence>
<evidence type="ECO:0000313" key="9">
    <source>
        <dbReference type="EMBL" id="RLQ94791.1"/>
    </source>
</evidence>
<evidence type="ECO:0000256" key="3">
    <source>
        <dbReference type="ARBA" id="ARBA00022670"/>
    </source>
</evidence>
<evidence type="ECO:0000313" key="10">
    <source>
        <dbReference type="Proteomes" id="UP000276770"/>
    </source>
</evidence>
<keyword evidence="3" id="KW-0645">Protease</keyword>
<feature type="active site" description="Charge relay system" evidence="6">
    <location>
        <position position="286"/>
    </location>
</feature>
<keyword evidence="2 9" id="KW-0121">Carboxypeptidase</keyword>
<evidence type="ECO:0000259" key="8">
    <source>
        <dbReference type="Pfam" id="PF17676"/>
    </source>
</evidence>
<evidence type="ECO:0000256" key="1">
    <source>
        <dbReference type="ARBA" id="ARBA00010233"/>
    </source>
</evidence>
<comment type="similarity">
    <text evidence="1">Belongs to the peptidase S66 family.</text>
</comment>
<dbReference type="GO" id="GO:0008236">
    <property type="term" value="F:serine-type peptidase activity"/>
    <property type="evidence" value="ECO:0007669"/>
    <property type="project" value="UniProtKB-KW"/>
</dbReference>
<feature type="domain" description="LD-carboxypeptidase N-terminal" evidence="7">
    <location>
        <begin position="14"/>
        <end position="131"/>
    </location>
</feature>
<evidence type="ECO:0000256" key="6">
    <source>
        <dbReference type="PIRSR" id="PIRSR028757-1"/>
    </source>
</evidence>
<dbReference type="InterPro" id="IPR003507">
    <property type="entry name" value="S66_fam"/>
</dbReference>
<dbReference type="InterPro" id="IPR027478">
    <property type="entry name" value="LdcA_N"/>
</dbReference>
<dbReference type="OrthoDB" id="9807329at2"/>
<dbReference type="CDD" id="cd07025">
    <property type="entry name" value="Peptidase_S66"/>
    <property type="match status" value="1"/>
</dbReference>
<dbReference type="Gene3D" id="3.40.50.10740">
    <property type="entry name" value="Class I glutamine amidotransferase-like"/>
    <property type="match status" value="1"/>
</dbReference>
<comment type="caution">
    <text evidence="9">The sequence shown here is derived from an EMBL/GenBank/DDBJ whole genome shotgun (WGS) entry which is preliminary data.</text>
</comment>
<dbReference type="InterPro" id="IPR040449">
    <property type="entry name" value="Peptidase_S66_N"/>
</dbReference>
<dbReference type="PANTHER" id="PTHR30237">
    <property type="entry name" value="MURAMOYLTETRAPEPTIDE CARBOXYPEPTIDASE"/>
    <property type="match status" value="1"/>
</dbReference>
<reference evidence="9 10" key="1">
    <citation type="submission" date="2018-10" db="EMBL/GenBank/DDBJ databases">
        <title>Falsibacillus sp. genome draft.</title>
        <authorList>
            <person name="Shi S."/>
        </authorList>
    </citation>
    <scope>NUCLEOTIDE SEQUENCE [LARGE SCALE GENOMIC DNA]</scope>
    <source>
        <strain evidence="9 10">GY 10110</strain>
    </source>
</reference>
<dbReference type="Proteomes" id="UP000276770">
    <property type="component" value="Unassembled WGS sequence"/>
</dbReference>
<dbReference type="AlphaFoldDB" id="A0A3L7JYL5"/>
<evidence type="ECO:0000256" key="4">
    <source>
        <dbReference type="ARBA" id="ARBA00022801"/>
    </source>
</evidence>
<gene>
    <name evidence="9" type="ORF">D9X91_12410</name>
</gene>
<dbReference type="InterPro" id="IPR040921">
    <property type="entry name" value="Peptidase_S66C"/>
</dbReference>